<name>A0ABT8RGU7_9BACT</name>
<sequence length="127" mass="14426">MHLSPIQSQPGFYPSKREVIIHLIELAILNDCFGQLICTSKPRYQINLVSESTILLLVGFEEQQLQAELFGFYRGLMEQTLAMDIEPEQTKLQAANVYEALLARKEILSGLYQQEQAMGSKCRFTGL</sequence>
<gene>
    <name evidence="1" type="ORF">Q0590_33925</name>
</gene>
<dbReference type="RefSeq" id="WP_302042122.1">
    <property type="nucleotide sequence ID" value="NZ_JAUKPO010000052.1"/>
</dbReference>
<comment type="caution">
    <text evidence="1">The sequence shown here is derived from an EMBL/GenBank/DDBJ whole genome shotgun (WGS) entry which is preliminary data.</text>
</comment>
<protein>
    <submittedName>
        <fullName evidence="1">Uncharacterized protein</fullName>
    </submittedName>
</protein>
<keyword evidence="2" id="KW-1185">Reference proteome</keyword>
<evidence type="ECO:0000313" key="2">
    <source>
        <dbReference type="Proteomes" id="UP001168528"/>
    </source>
</evidence>
<accession>A0ABT8RGU7</accession>
<organism evidence="1 2">
    <name type="scientific">Rhodocytophaga aerolata</name>
    <dbReference type="NCBI Taxonomy" id="455078"/>
    <lineage>
        <taxon>Bacteria</taxon>
        <taxon>Pseudomonadati</taxon>
        <taxon>Bacteroidota</taxon>
        <taxon>Cytophagia</taxon>
        <taxon>Cytophagales</taxon>
        <taxon>Rhodocytophagaceae</taxon>
        <taxon>Rhodocytophaga</taxon>
    </lineage>
</organism>
<evidence type="ECO:0000313" key="1">
    <source>
        <dbReference type="EMBL" id="MDO1451323.1"/>
    </source>
</evidence>
<reference evidence="1" key="1">
    <citation type="submission" date="2023-07" db="EMBL/GenBank/DDBJ databases">
        <title>The genome sequence of Rhodocytophaga aerolata KACC 12507.</title>
        <authorList>
            <person name="Zhang X."/>
        </authorList>
    </citation>
    <scope>NUCLEOTIDE SEQUENCE</scope>
    <source>
        <strain evidence="1">KACC 12507</strain>
    </source>
</reference>
<proteinExistence type="predicted"/>
<dbReference type="Proteomes" id="UP001168528">
    <property type="component" value="Unassembled WGS sequence"/>
</dbReference>
<dbReference type="EMBL" id="JAUKPO010000052">
    <property type="protein sequence ID" value="MDO1451323.1"/>
    <property type="molecule type" value="Genomic_DNA"/>
</dbReference>